<keyword evidence="2" id="KW-1185">Reference proteome</keyword>
<organism evidence="1 2">
    <name type="scientific">Klebsormidium nitens</name>
    <name type="common">Green alga</name>
    <name type="synonym">Ulothrix nitens</name>
    <dbReference type="NCBI Taxonomy" id="105231"/>
    <lineage>
        <taxon>Eukaryota</taxon>
        <taxon>Viridiplantae</taxon>
        <taxon>Streptophyta</taxon>
        <taxon>Klebsormidiophyceae</taxon>
        <taxon>Klebsormidiales</taxon>
        <taxon>Klebsormidiaceae</taxon>
        <taxon>Klebsormidium</taxon>
    </lineage>
</organism>
<protein>
    <submittedName>
        <fullName evidence="1">Uncharacterized protein</fullName>
    </submittedName>
</protein>
<sequence>MTTSFKSRMERLRKGAHSKVMERDHIVVAGTAPPKEPDGYYWSTSLPGRTRWSSRMRLIAHSWTPCHEAAALSNSSLLWTRSSGRGVRGHPPADLQRVDWVWPRRHHPPDCSPVFFGKLPSLESLLSLDLHLPLATASFEGDVSAIMSTLCERPVLDEVEDSKIIVKIVRAHPSVFTSARVSELMGLFTSHVRSHVTRAVVADVNTDRTSAPSNLFMEATSRQT</sequence>
<dbReference type="Proteomes" id="UP000054558">
    <property type="component" value="Unassembled WGS sequence"/>
</dbReference>
<proteinExistence type="predicted"/>
<evidence type="ECO:0000313" key="1">
    <source>
        <dbReference type="EMBL" id="GAQ90866.1"/>
    </source>
</evidence>
<evidence type="ECO:0000313" key="2">
    <source>
        <dbReference type="Proteomes" id="UP000054558"/>
    </source>
</evidence>
<reference evidence="1 2" key="1">
    <citation type="journal article" date="2014" name="Nat. Commun.">
        <title>Klebsormidium flaccidum genome reveals primary factors for plant terrestrial adaptation.</title>
        <authorList>
            <person name="Hori K."/>
            <person name="Maruyama F."/>
            <person name="Fujisawa T."/>
            <person name="Togashi T."/>
            <person name="Yamamoto N."/>
            <person name="Seo M."/>
            <person name="Sato S."/>
            <person name="Yamada T."/>
            <person name="Mori H."/>
            <person name="Tajima N."/>
            <person name="Moriyama T."/>
            <person name="Ikeuchi M."/>
            <person name="Watanabe M."/>
            <person name="Wada H."/>
            <person name="Kobayashi K."/>
            <person name="Saito M."/>
            <person name="Masuda T."/>
            <person name="Sasaki-Sekimoto Y."/>
            <person name="Mashiguchi K."/>
            <person name="Awai K."/>
            <person name="Shimojima M."/>
            <person name="Masuda S."/>
            <person name="Iwai M."/>
            <person name="Nobusawa T."/>
            <person name="Narise T."/>
            <person name="Kondo S."/>
            <person name="Saito H."/>
            <person name="Sato R."/>
            <person name="Murakawa M."/>
            <person name="Ihara Y."/>
            <person name="Oshima-Yamada Y."/>
            <person name="Ohtaka K."/>
            <person name="Satoh M."/>
            <person name="Sonobe K."/>
            <person name="Ishii M."/>
            <person name="Ohtani R."/>
            <person name="Kanamori-Sato M."/>
            <person name="Honoki R."/>
            <person name="Miyazaki D."/>
            <person name="Mochizuki H."/>
            <person name="Umetsu J."/>
            <person name="Higashi K."/>
            <person name="Shibata D."/>
            <person name="Kamiya Y."/>
            <person name="Sato N."/>
            <person name="Nakamura Y."/>
            <person name="Tabata S."/>
            <person name="Ida S."/>
            <person name="Kurokawa K."/>
            <person name="Ohta H."/>
        </authorList>
    </citation>
    <scope>NUCLEOTIDE SEQUENCE [LARGE SCALE GENOMIC DNA]</scope>
    <source>
        <strain evidence="1 2">NIES-2285</strain>
    </source>
</reference>
<accession>A0A1Y1IQ30</accession>
<name>A0A1Y1IQ30_KLENI</name>
<dbReference type="EMBL" id="DF237644">
    <property type="protein sequence ID" value="GAQ90866.1"/>
    <property type="molecule type" value="Genomic_DNA"/>
</dbReference>
<gene>
    <name evidence="1" type="ORF">KFL_006950010</name>
</gene>
<dbReference type="AlphaFoldDB" id="A0A1Y1IQ30"/>